<dbReference type="SUPFAM" id="SSF52047">
    <property type="entry name" value="RNI-like"/>
    <property type="match status" value="1"/>
</dbReference>
<dbReference type="SUPFAM" id="SSF81383">
    <property type="entry name" value="F-box domain"/>
    <property type="match status" value="1"/>
</dbReference>
<organism evidence="2">
    <name type="scientific">Paramoeba aestuarina</name>
    <dbReference type="NCBI Taxonomy" id="180227"/>
    <lineage>
        <taxon>Eukaryota</taxon>
        <taxon>Amoebozoa</taxon>
        <taxon>Discosea</taxon>
        <taxon>Flabellinia</taxon>
        <taxon>Dactylopodida</taxon>
        <taxon>Paramoebidae</taxon>
        <taxon>Paramoeba</taxon>
    </lineage>
</organism>
<dbReference type="InterPro" id="IPR036047">
    <property type="entry name" value="F-box-like_dom_sf"/>
</dbReference>
<dbReference type="AlphaFoldDB" id="A0A7S4NMC7"/>
<evidence type="ECO:0000259" key="1">
    <source>
        <dbReference type="PROSITE" id="PS50181"/>
    </source>
</evidence>
<reference evidence="2" key="1">
    <citation type="submission" date="2021-01" db="EMBL/GenBank/DDBJ databases">
        <authorList>
            <person name="Corre E."/>
            <person name="Pelletier E."/>
            <person name="Niang G."/>
            <person name="Scheremetjew M."/>
            <person name="Finn R."/>
            <person name="Kale V."/>
            <person name="Holt S."/>
            <person name="Cochrane G."/>
            <person name="Meng A."/>
            <person name="Brown T."/>
            <person name="Cohen L."/>
        </authorList>
    </citation>
    <scope>NUCLEOTIDE SEQUENCE</scope>
    <source>
        <strain evidence="2">SoJaBio B1-5/56/2</strain>
    </source>
</reference>
<dbReference type="Gene3D" id="3.80.10.10">
    <property type="entry name" value="Ribonuclease Inhibitor"/>
    <property type="match status" value="1"/>
</dbReference>
<gene>
    <name evidence="2" type="ORF">NAES01612_LOCUS6957</name>
</gene>
<accession>A0A7S4NMC7</accession>
<feature type="domain" description="F-box" evidence="1">
    <location>
        <begin position="1"/>
        <end position="42"/>
    </location>
</feature>
<protein>
    <recommendedName>
        <fullName evidence="1">F-box domain-containing protein</fullName>
    </recommendedName>
</protein>
<dbReference type="InterPro" id="IPR032675">
    <property type="entry name" value="LRR_dom_sf"/>
</dbReference>
<proteinExistence type="predicted"/>
<sequence length="392" mass="43479">MLTDLPFELLCHVISFLDTSSTLALSQISNYIIRQAVLLTPRTLTIRSHGEEDCDHKTLQEATFLLKNLQCISCLHVVKGGPEMLEGVCKCLCHRLEQMRLPGVGSISLEVSDDDVACLNRFREMLPVVETMVLQNMRFSEIELFGDMGRLETLVVICPEMDTFMDETFISICKKLPKLKKIVLIGAMYLTDNIWVVLNDLPHLEDFIVRGSAMSGGGVRNILHKGLGGLKKLDLSLSLVDDSFLEEVSLPPTLEFLGLEDTRVTMKKGMGHLQLSPAAKSLKSLGMRGLKLSGDEEPPIPGLPVQWTSPLQLNKFPSLEVWDVVGSGITHSNIDTFFDDPLEVQPLPLPSFCLTPSSCTCGKHVRVLAGDDESQESIVWSNFLQYTQLVGH</sequence>
<evidence type="ECO:0000313" key="2">
    <source>
        <dbReference type="EMBL" id="CAE2295273.1"/>
    </source>
</evidence>
<dbReference type="InterPro" id="IPR001810">
    <property type="entry name" value="F-box_dom"/>
</dbReference>
<name>A0A7S4NMC7_9EUKA</name>
<dbReference type="PROSITE" id="PS50181">
    <property type="entry name" value="FBOX"/>
    <property type="match status" value="1"/>
</dbReference>
<dbReference type="Pfam" id="PF00646">
    <property type="entry name" value="F-box"/>
    <property type="match status" value="1"/>
</dbReference>
<dbReference type="EMBL" id="HBKR01010476">
    <property type="protein sequence ID" value="CAE2295273.1"/>
    <property type="molecule type" value="Transcribed_RNA"/>
</dbReference>